<reference evidence="3" key="1">
    <citation type="submission" date="2016-10" db="EMBL/GenBank/DDBJ databases">
        <authorList>
            <person name="Varghese N."/>
            <person name="Submissions S."/>
        </authorList>
    </citation>
    <scope>NUCLEOTIDE SEQUENCE [LARGE SCALE GENOMIC DNA]</scope>
    <source>
        <strain evidence="3">S1b</strain>
    </source>
</reference>
<dbReference type="Pfam" id="PF01814">
    <property type="entry name" value="Hemerythrin"/>
    <property type="match status" value="1"/>
</dbReference>
<gene>
    <name evidence="2" type="ORF">SAMN02910429_00541</name>
</gene>
<evidence type="ECO:0000313" key="3">
    <source>
        <dbReference type="Proteomes" id="UP000182471"/>
    </source>
</evidence>
<protein>
    <submittedName>
        <fullName evidence="2">Hemerythrin-like domain-containing protein</fullName>
    </submittedName>
</protein>
<dbReference type="PANTHER" id="PTHR39966">
    <property type="entry name" value="BLL2471 PROTEIN-RELATED"/>
    <property type="match status" value="1"/>
</dbReference>
<evidence type="ECO:0000259" key="1">
    <source>
        <dbReference type="Pfam" id="PF01814"/>
    </source>
</evidence>
<dbReference type="AlphaFoldDB" id="A0A1H9QHB6"/>
<name>A0A1H9QHB6_9FIRM</name>
<dbReference type="PANTHER" id="PTHR39966:SF1">
    <property type="entry name" value="HEMERYTHRIN-LIKE DOMAIN-CONTAINING PROTEIN"/>
    <property type="match status" value="1"/>
</dbReference>
<sequence length="186" mass="21822">MYGIEVLIKEHENIIQFTEVLKQLSVRLLEGKEVDTELLRECVDFGKNYSDKQHHGKEEKILFSVMIDKLGPVANKLIKNGMLVEHDLGRYHMTKLLKTIELYETDKSSEIKIQLICHATGYADLLKRHVDKENSVVYTFAERMLSEEDKELVNKETEMFEKEAAENKVQEKYLGWLKDQSERFLK</sequence>
<dbReference type="Gene3D" id="1.20.120.520">
    <property type="entry name" value="nmb1532 protein domain like"/>
    <property type="match status" value="1"/>
</dbReference>
<keyword evidence="3" id="KW-1185">Reference proteome</keyword>
<dbReference type="EMBL" id="FOGW01000006">
    <property type="protein sequence ID" value="SER59828.1"/>
    <property type="molecule type" value="Genomic_DNA"/>
</dbReference>
<feature type="domain" description="Hemerythrin-like" evidence="1">
    <location>
        <begin position="3"/>
        <end position="140"/>
    </location>
</feature>
<dbReference type="InterPro" id="IPR012312">
    <property type="entry name" value="Hemerythrin-like"/>
</dbReference>
<accession>A0A1H9QHB6</accession>
<dbReference type="Proteomes" id="UP000182471">
    <property type="component" value="Unassembled WGS sequence"/>
</dbReference>
<dbReference type="RefSeq" id="WP_027421956.1">
    <property type="nucleotide sequence ID" value="NZ_FOGW01000006.1"/>
</dbReference>
<organism evidence="2 3">
    <name type="scientific">Lachnobacterium bovis</name>
    <dbReference type="NCBI Taxonomy" id="140626"/>
    <lineage>
        <taxon>Bacteria</taxon>
        <taxon>Bacillati</taxon>
        <taxon>Bacillota</taxon>
        <taxon>Clostridia</taxon>
        <taxon>Lachnospirales</taxon>
        <taxon>Lachnospiraceae</taxon>
        <taxon>Lachnobacterium</taxon>
    </lineage>
</organism>
<evidence type="ECO:0000313" key="2">
    <source>
        <dbReference type="EMBL" id="SER59828.1"/>
    </source>
</evidence>
<proteinExistence type="predicted"/>
<dbReference type="GO" id="GO:0005886">
    <property type="term" value="C:plasma membrane"/>
    <property type="evidence" value="ECO:0007669"/>
    <property type="project" value="TreeGrafter"/>
</dbReference>